<dbReference type="EC" id="3.2.1.40" evidence="2"/>
<dbReference type="Pfam" id="PF08531">
    <property type="entry name" value="Bac_rhamnosid_N"/>
    <property type="match status" value="1"/>
</dbReference>
<keyword evidence="3 8" id="KW-0378">Hydrolase</keyword>
<dbReference type="Gene3D" id="2.60.40.10">
    <property type="entry name" value="Immunoglobulins"/>
    <property type="match status" value="1"/>
</dbReference>
<name>A0A8J8VWV6_9EURO</name>
<dbReference type="InterPro" id="IPR035398">
    <property type="entry name" value="Bac_rhamnosid_C"/>
</dbReference>
<comment type="catalytic activity">
    <reaction evidence="1">
        <text>Hydrolysis of terminal non-reducing alpha-L-rhamnose residues in alpha-L-rhamnosides.</text>
        <dbReference type="EC" id="3.2.1.40"/>
    </reaction>
</comment>
<dbReference type="InterPro" id="IPR008928">
    <property type="entry name" value="6-hairpin_glycosidase_sf"/>
</dbReference>
<dbReference type="GO" id="GO:0030596">
    <property type="term" value="F:alpha-L-rhamnosidase activity"/>
    <property type="evidence" value="ECO:0007669"/>
    <property type="project" value="UniProtKB-EC"/>
</dbReference>
<evidence type="ECO:0000313" key="8">
    <source>
        <dbReference type="EMBL" id="KAF7712798.1"/>
    </source>
</evidence>
<dbReference type="InterPro" id="IPR016007">
    <property type="entry name" value="Alpha_rhamnosid"/>
</dbReference>
<organism evidence="8 9">
    <name type="scientific">Penicillium ucsense</name>
    <dbReference type="NCBI Taxonomy" id="2839758"/>
    <lineage>
        <taxon>Eukaryota</taxon>
        <taxon>Fungi</taxon>
        <taxon>Dikarya</taxon>
        <taxon>Ascomycota</taxon>
        <taxon>Pezizomycotina</taxon>
        <taxon>Eurotiomycetes</taxon>
        <taxon>Eurotiomycetidae</taxon>
        <taxon>Eurotiales</taxon>
        <taxon>Aspergillaceae</taxon>
        <taxon>Penicillium</taxon>
    </lineage>
</organism>
<reference evidence="8" key="1">
    <citation type="journal article" date="2020" name="Front. Microbiol.">
        <title>Gene regulatory networks of Penicillium echinulatum 2HH and Penicillium oxalicum 114-2 inferred by a computational biology approach.</title>
        <authorList>
            <person name="Lenz A.R."/>
            <person name="Galan-Vasquez E."/>
            <person name="Balbinot E."/>
            <person name="De Abreu F.P."/>
            <person name="De Oliveira N.S."/>
            <person name="Da Rosa L.O."/>
            <person name="De Avila E Silva S."/>
            <person name="Camassola M."/>
            <person name="Dillon A.J.P."/>
            <person name="Perez-Rueda E."/>
        </authorList>
    </citation>
    <scope>NUCLEOTIDE SEQUENCE</scope>
    <source>
        <strain evidence="8">S1M29</strain>
    </source>
</reference>
<evidence type="ECO:0000256" key="2">
    <source>
        <dbReference type="ARBA" id="ARBA00012652"/>
    </source>
</evidence>
<feature type="domain" description="Bacterial alpha-L-rhamnosidase N-terminal" evidence="5">
    <location>
        <begin position="148"/>
        <end position="318"/>
    </location>
</feature>
<evidence type="ECO:0000259" key="5">
    <source>
        <dbReference type="Pfam" id="PF08531"/>
    </source>
</evidence>
<dbReference type="SUPFAM" id="SSF48208">
    <property type="entry name" value="Six-hairpin glycosidases"/>
    <property type="match status" value="1"/>
</dbReference>
<evidence type="ECO:0000256" key="1">
    <source>
        <dbReference type="ARBA" id="ARBA00001445"/>
    </source>
</evidence>
<dbReference type="PANTHER" id="PTHR33307">
    <property type="entry name" value="ALPHA-RHAMNOSIDASE (EUROFUNG)"/>
    <property type="match status" value="1"/>
</dbReference>
<dbReference type="Gene3D" id="2.60.120.260">
    <property type="entry name" value="Galactose-binding domain-like"/>
    <property type="match status" value="2"/>
</dbReference>
<dbReference type="AlphaFoldDB" id="A0A8J8VWV6"/>
<dbReference type="Pfam" id="PF25788">
    <property type="entry name" value="Ig_Rha78A_N"/>
    <property type="match status" value="1"/>
</dbReference>
<dbReference type="PANTHER" id="PTHR33307:SF6">
    <property type="entry name" value="ALPHA-RHAMNOSIDASE (EUROFUNG)-RELATED"/>
    <property type="match status" value="1"/>
</dbReference>
<dbReference type="Proteomes" id="UP000631181">
    <property type="component" value="Unassembled WGS sequence"/>
</dbReference>
<dbReference type="InterPro" id="IPR013783">
    <property type="entry name" value="Ig-like_fold"/>
</dbReference>
<dbReference type="Pfam" id="PF17390">
    <property type="entry name" value="Bac_rhamnosid_C"/>
    <property type="match status" value="1"/>
</dbReference>
<dbReference type="EMBL" id="WIWV01000150">
    <property type="protein sequence ID" value="KAF7712798.1"/>
    <property type="molecule type" value="Genomic_DNA"/>
</dbReference>
<dbReference type="Pfam" id="PF17389">
    <property type="entry name" value="Bac_rhamnosid6H"/>
    <property type="match status" value="1"/>
</dbReference>
<comment type="caution">
    <text evidence="8">The sequence shown here is derived from an EMBL/GenBank/DDBJ whole genome shotgun (WGS) entry which is preliminary data.</text>
</comment>
<dbReference type="Gene3D" id="2.60.420.10">
    <property type="entry name" value="Maltose phosphorylase, domain 3"/>
    <property type="match status" value="1"/>
</dbReference>
<gene>
    <name evidence="8" type="ORF">PECM_002166</name>
</gene>
<keyword evidence="8" id="KW-0326">Glycosidase</keyword>
<evidence type="ECO:0000313" key="9">
    <source>
        <dbReference type="Proteomes" id="UP000631181"/>
    </source>
</evidence>
<evidence type="ECO:0000256" key="3">
    <source>
        <dbReference type="ARBA" id="ARBA00022801"/>
    </source>
</evidence>
<dbReference type="InterPro" id="IPR012341">
    <property type="entry name" value="6hp_glycosidase-like_sf"/>
</dbReference>
<dbReference type="PIRSF" id="PIRSF010631">
    <property type="entry name" value="A-rhamnsds"/>
    <property type="match status" value="1"/>
</dbReference>
<sequence length="893" mass="99663">MSSQPSIASVSFEQHASGRGIGVSRPRISWTFTANEETERDWVQTAYTLEIARNSDPPESHHVQSAESVLVPWPSHPLRSREVAQVRVRAHGTVNVQHTEWSGWATVECGLLKRADWTANAITSRFKQPEGPLRPLRLRKTFSLPAAAIKHARLYITALGVFQAYINGVPVGTHCMSPGWTSYKHRLNYEVFDVGSLLKASQPNVIAAEVAEGWYATRLGFGGGRRFVFGDEMALIAQLEIDTGNEKKSILTDSTWKCHLSAIMTSEIYDGEVYDAREEQPGWSDDLNMDDASWESVRETEFPTAELVSPSAPPVRVTGIVQAVEIIKTPAGKIIVDFGQNLVGRVRIPLLTQSANHTITLTHAEILEDQELGIRPLRKAKCADTLVSAGAEIRNWAPQFTFHGFRFVQVDGWSPDDDVAPLTINSLVAEVMHSDLERTGYFTCSQPMINRLHDNAIWSMRGNFFSIPTDCPQRDERLGWTGDIQIFAPSACFLYNAGGMLSDWLKDLAVEQLASPSAIPPFVVPNVLSESTWPMFPQAVWDDVTILLPWTLYQNYGDIEILRRQYPSMTAWVDRGIQRGPDRLWDDSLFQLGDWLDPTAPAHQPGNARTDGTLVADAYLVHVTRTLAAIATILDEKVDAAKYELDFLALKTRFQYKYVSSEGYLVGDTQTSLSLAIVFELIDSPVQVANAGARLARLVRKAHFQVSTGFAGTPLITHALTMTGHVQLAYRMLQEQSCPSWMYPITMGATTIWERWDSMRPDGSINPGEMTSFNHYALGSIINWLHKIVAGISPLDPGWRRVLVRPIPGGTVNQAEAIYDTVYGRLECRWKIVWGKFDLEVVVPPNSWARVVLPGEDVQGGRWIGSGSWTFETWFDSQIGWPPQELRPPIPGL</sequence>
<keyword evidence="9" id="KW-1185">Reference proteome</keyword>
<evidence type="ECO:0000259" key="6">
    <source>
        <dbReference type="Pfam" id="PF17389"/>
    </source>
</evidence>
<feature type="domain" description="Alpha-L-rhamnosidase six-hairpin glycosidase" evidence="6">
    <location>
        <begin position="437"/>
        <end position="789"/>
    </location>
</feature>
<dbReference type="InterPro" id="IPR035396">
    <property type="entry name" value="Bac_rhamnosid6H"/>
</dbReference>
<evidence type="ECO:0000259" key="4">
    <source>
        <dbReference type="Pfam" id="PF05592"/>
    </source>
</evidence>
<dbReference type="InterPro" id="IPR013737">
    <property type="entry name" value="Bac_rhamnosid_N"/>
</dbReference>
<feature type="domain" description="Alpha-L-rhamnosidase concanavalin-like" evidence="4">
    <location>
        <begin position="328"/>
        <end position="428"/>
    </location>
</feature>
<dbReference type="Pfam" id="PF05592">
    <property type="entry name" value="Bac_rhamnosid"/>
    <property type="match status" value="1"/>
</dbReference>
<dbReference type="GO" id="GO:0005975">
    <property type="term" value="P:carbohydrate metabolic process"/>
    <property type="evidence" value="ECO:0007669"/>
    <property type="project" value="InterPro"/>
</dbReference>
<protein>
    <recommendedName>
        <fullName evidence="2">alpha-L-rhamnosidase</fullName>
        <ecNumber evidence="2">3.2.1.40</ecNumber>
    </recommendedName>
</protein>
<accession>A0A8J8VWV6</accession>
<dbReference type="InterPro" id="IPR008902">
    <property type="entry name" value="Rhamnosid_concanavalin"/>
</dbReference>
<evidence type="ECO:0000259" key="7">
    <source>
        <dbReference type="Pfam" id="PF17390"/>
    </source>
</evidence>
<feature type="domain" description="Alpha-L-rhamnosidase C-terminal" evidence="7">
    <location>
        <begin position="791"/>
        <end position="859"/>
    </location>
</feature>
<dbReference type="Gene3D" id="1.50.10.10">
    <property type="match status" value="1"/>
</dbReference>
<dbReference type="OrthoDB" id="10036721at2759"/>
<proteinExistence type="predicted"/>